<dbReference type="Proteomes" id="UP000684084">
    <property type="component" value="Unassembled WGS sequence"/>
</dbReference>
<proteinExistence type="predicted"/>
<dbReference type="VEuPathDB" id="FungiDB:RhiirFUN_008775"/>
<dbReference type="OrthoDB" id="2375438at2759"/>
<organism evidence="1 2">
    <name type="scientific">Rhizophagus irregularis</name>
    <dbReference type="NCBI Taxonomy" id="588596"/>
    <lineage>
        <taxon>Eukaryota</taxon>
        <taxon>Fungi</taxon>
        <taxon>Fungi incertae sedis</taxon>
        <taxon>Mucoromycota</taxon>
        <taxon>Glomeromycotina</taxon>
        <taxon>Glomeromycetes</taxon>
        <taxon>Glomerales</taxon>
        <taxon>Glomeraceae</taxon>
        <taxon>Rhizophagus</taxon>
    </lineage>
</organism>
<protein>
    <submittedName>
        <fullName evidence="1">Uncharacterized protein</fullName>
    </submittedName>
</protein>
<comment type="caution">
    <text evidence="1">The sequence shown here is derived from an EMBL/GenBank/DDBJ whole genome shotgun (WGS) entry which is preliminary data.</text>
</comment>
<dbReference type="EMBL" id="CAGKOT010000025">
    <property type="protein sequence ID" value="CAB5368892.1"/>
    <property type="molecule type" value="Genomic_DNA"/>
</dbReference>
<sequence>MSCDIVQHSFADKLLKKVNILATFFRNNARVGAKFQKLLNTMNIKGGVIVLYCKTRWTTAYKSIDNILRVKAVLENMAANHSDLLTNDKIKPIICLWNFFNELKMRIVKYAEVTAQKLGMDLTKAHTLCSHLLKYKNKESPFDQPYTEGIDNPIKWWSNLSNPKILNGLENFGEFPEEEKDEMNGNVNGNNQDDNEVMGRDILNYNVDDLVKEFEN</sequence>
<accession>A0A915ZBY1</accession>
<gene>
    <name evidence="1" type="ORF">CHRIB12_LOCUS11996</name>
</gene>
<name>A0A915ZBY1_9GLOM</name>
<evidence type="ECO:0000313" key="1">
    <source>
        <dbReference type="EMBL" id="CAB5368892.1"/>
    </source>
</evidence>
<evidence type="ECO:0000313" key="2">
    <source>
        <dbReference type="Proteomes" id="UP000684084"/>
    </source>
</evidence>
<reference evidence="1" key="1">
    <citation type="submission" date="2020-05" db="EMBL/GenBank/DDBJ databases">
        <authorList>
            <person name="Rincon C."/>
            <person name="Sanders R I."/>
            <person name="Robbins C."/>
            <person name="Chaturvedi A."/>
        </authorList>
    </citation>
    <scope>NUCLEOTIDE SEQUENCE</scope>
    <source>
        <strain evidence="1">CHB12</strain>
    </source>
</reference>
<dbReference type="AlphaFoldDB" id="A0A915ZBY1"/>